<sequence length="167" mass="16394">SAGAAAEAVGARKHRDAARNLAEDAVTLLRNSGGVLPLEQGATVSVTGSGAERIGAGLEELGYTVVSDPAAADAAVVGTLNARGDAEQRSLVSAAQGAGTPVVAVAQGNPYDIAELGGVDGYLATYSSVDASRAAAARVLAGEVSPSGRLPVGIPGTDLEFGDGMSY</sequence>
<gene>
    <name evidence="4" type="ORF">ACFQZU_13945</name>
</gene>
<dbReference type="EMBL" id="JBHTHR010000466">
    <property type="protein sequence ID" value="MFD0802409.1"/>
    <property type="molecule type" value="Genomic_DNA"/>
</dbReference>
<dbReference type="InterPro" id="IPR036881">
    <property type="entry name" value="Glyco_hydro_3_C_sf"/>
</dbReference>
<evidence type="ECO:0000259" key="3">
    <source>
        <dbReference type="Pfam" id="PF01915"/>
    </source>
</evidence>
<comment type="similarity">
    <text evidence="1">Belongs to the glycosyl hydrolase 3 family.</text>
</comment>
<dbReference type="PANTHER" id="PTHR30480">
    <property type="entry name" value="BETA-HEXOSAMINIDASE-RELATED"/>
    <property type="match status" value="1"/>
</dbReference>
<dbReference type="GO" id="GO:0016787">
    <property type="term" value="F:hydrolase activity"/>
    <property type="evidence" value="ECO:0007669"/>
    <property type="project" value="UniProtKB-KW"/>
</dbReference>
<evidence type="ECO:0000256" key="2">
    <source>
        <dbReference type="ARBA" id="ARBA00022801"/>
    </source>
</evidence>
<evidence type="ECO:0000313" key="5">
    <source>
        <dbReference type="Proteomes" id="UP001596956"/>
    </source>
</evidence>
<name>A0ABW3BJC2_9ACTN</name>
<dbReference type="PANTHER" id="PTHR30480:SF13">
    <property type="entry name" value="BETA-HEXOSAMINIDASE"/>
    <property type="match status" value="1"/>
</dbReference>
<dbReference type="Pfam" id="PF01915">
    <property type="entry name" value="Glyco_hydro_3_C"/>
    <property type="match status" value="1"/>
</dbReference>
<dbReference type="SUPFAM" id="SSF52279">
    <property type="entry name" value="Beta-D-glucan exohydrolase, C-terminal domain"/>
    <property type="match status" value="1"/>
</dbReference>
<comment type="caution">
    <text evidence="4">The sequence shown here is derived from an EMBL/GenBank/DDBJ whole genome shotgun (WGS) entry which is preliminary data.</text>
</comment>
<protein>
    <submittedName>
        <fullName evidence="4">Glycoside hydrolase family 3 C-terminal domain-containing protein</fullName>
    </submittedName>
</protein>
<keyword evidence="5" id="KW-1185">Reference proteome</keyword>
<organism evidence="4 5">
    <name type="scientific">Streptomonospora algeriensis</name>
    <dbReference type="NCBI Taxonomy" id="995084"/>
    <lineage>
        <taxon>Bacteria</taxon>
        <taxon>Bacillati</taxon>
        <taxon>Actinomycetota</taxon>
        <taxon>Actinomycetes</taxon>
        <taxon>Streptosporangiales</taxon>
        <taxon>Nocardiopsidaceae</taxon>
        <taxon>Streptomonospora</taxon>
    </lineage>
</organism>
<dbReference type="Proteomes" id="UP001596956">
    <property type="component" value="Unassembled WGS sequence"/>
</dbReference>
<keyword evidence="2 4" id="KW-0378">Hydrolase</keyword>
<reference evidence="5" key="1">
    <citation type="journal article" date="2019" name="Int. J. Syst. Evol. Microbiol.">
        <title>The Global Catalogue of Microorganisms (GCM) 10K type strain sequencing project: providing services to taxonomists for standard genome sequencing and annotation.</title>
        <authorList>
            <consortium name="The Broad Institute Genomics Platform"/>
            <consortium name="The Broad Institute Genome Sequencing Center for Infectious Disease"/>
            <person name="Wu L."/>
            <person name="Ma J."/>
        </authorList>
    </citation>
    <scope>NUCLEOTIDE SEQUENCE [LARGE SCALE GENOMIC DNA]</scope>
    <source>
        <strain evidence="5">CCUG 63369</strain>
    </source>
</reference>
<evidence type="ECO:0000313" key="4">
    <source>
        <dbReference type="EMBL" id="MFD0802409.1"/>
    </source>
</evidence>
<feature type="domain" description="Glycoside hydrolase family 3 C-terminal" evidence="3">
    <location>
        <begin position="85"/>
        <end position="157"/>
    </location>
</feature>
<accession>A0ABW3BJC2</accession>
<evidence type="ECO:0000256" key="1">
    <source>
        <dbReference type="ARBA" id="ARBA00005336"/>
    </source>
</evidence>
<dbReference type="Gene3D" id="3.40.50.1700">
    <property type="entry name" value="Glycoside hydrolase family 3 C-terminal domain"/>
    <property type="match status" value="2"/>
</dbReference>
<dbReference type="InterPro" id="IPR002772">
    <property type="entry name" value="Glyco_hydro_3_C"/>
</dbReference>
<feature type="non-terminal residue" evidence="4">
    <location>
        <position position="1"/>
    </location>
</feature>
<dbReference type="InterPro" id="IPR050226">
    <property type="entry name" value="NagZ_Beta-hexosaminidase"/>
</dbReference>
<proteinExistence type="inferred from homology"/>